<organism evidence="1 2">
    <name type="scientific">Trichonephila clavata</name>
    <name type="common">Joro spider</name>
    <name type="synonym">Nephila clavata</name>
    <dbReference type="NCBI Taxonomy" id="2740835"/>
    <lineage>
        <taxon>Eukaryota</taxon>
        <taxon>Metazoa</taxon>
        <taxon>Ecdysozoa</taxon>
        <taxon>Arthropoda</taxon>
        <taxon>Chelicerata</taxon>
        <taxon>Arachnida</taxon>
        <taxon>Araneae</taxon>
        <taxon>Araneomorphae</taxon>
        <taxon>Entelegynae</taxon>
        <taxon>Araneoidea</taxon>
        <taxon>Nephilidae</taxon>
        <taxon>Trichonephila</taxon>
    </lineage>
</organism>
<proteinExistence type="predicted"/>
<sequence>MQTLPQFFGFAVLQKDLVLCRGGRYLDTGHVSEARESLKSCLSNELIFEESVKRTNQVSLGSWSCDGFVLEYFDTLLIDS</sequence>
<gene>
    <name evidence="1" type="ORF">TNCT_241991</name>
</gene>
<keyword evidence="2" id="KW-1185">Reference proteome</keyword>
<evidence type="ECO:0000313" key="2">
    <source>
        <dbReference type="Proteomes" id="UP000887116"/>
    </source>
</evidence>
<name>A0A8X6EY77_TRICU</name>
<comment type="caution">
    <text evidence="1">The sequence shown here is derived from an EMBL/GenBank/DDBJ whole genome shotgun (WGS) entry which is preliminary data.</text>
</comment>
<dbReference type="Proteomes" id="UP000887116">
    <property type="component" value="Unassembled WGS sequence"/>
</dbReference>
<dbReference type="EMBL" id="BMAO01000061">
    <property type="protein sequence ID" value="GFQ64079.1"/>
    <property type="molecule type" value="Genomic_DNA"/>
</dbReference>
<reference evidence="1" key="1">
    <citation type="submission" date="2020-07" db="EMBL/GenBank/DDBJ databases">
        <title>Multicomponent nature underlies the extraordinary mechanical properties of spider dragline silk.</title>
        <authorList>
            <person name="Kono N."/>
            <person name="Nakamura H."/>
            <person name="Mori M."/>
            <person name="Yoshida Y."/>
            <person name="Ohtoshi R."/>
            <person name="Malay A.D."/>
            <person name="Moran D.A.P."/>
            <person name="Tomita M."/>
            <person name="Numata K."/>
            <person name="Arakawa K."/>
        </authorList>
    </citation>
    <scope>NUCLEOTIDE SEQUENCE</scope>
</reference>
<evidence type="ECO:0000313" key="1">
    <source>
        <dbReference type="EMBL" id="GFQ64079.1"/>
    </source>
</evidence>
<protein>
    <submittedName>
        <fullName evidence="1">Uncharacterized protein</fullName>
    </submittedName>
</protein>
<accession>A0A8X6EY77</accession>
<dbReference type="AlphaFoldDB" id="A0A8X6EY77"/>